<keyword evidence="1 5" id="KW-0963">Cytoplasm</keyword>
<dbReference type="PIRSF" id="PIRSF019345">
    <property type="entry name" value="ScpB"/>
    <property type="match status" value="1"/>
</dbReference>
<dbReference type="PANTHER" id="PTHR34298">
    <property type="entry name" value="SEGREGATION AND CONDENSATION PROTEIN B"/>
    <property type="match status" value="1"/>
</dbReference>
<comment type="caution">
    <text evidence="7">The sequence shown here is derived from an EMBL/GenBank/DDBJ whole genome shotgun (WGS) entry which is preliminary data.</text>
</comment>
<dbReference type="InterPro" id="IPR036390">
    <property type="entry name" value="WH_DNA-bd_sf"/>
</dbReference>
<gene>
    <name evidence="5 7" type="primary">scpB</name>
    <name evidence="7" type="ORF">COX41_05970</name>
</gene>
<evidence type="ECO:0000256" key="4">
    <source>
        <dbReference type="ARBA" id="ARBA00023306"/>
    </source>
</evidence>
<comment type="similarity">
    <text evidence="5">Belongs to the ScpB family.</text>
</comment>
<dbReference type="InterPro" id="IPR005234">
    <property type="entry name" value="ScpB_csome_segregation"/>
</dbReference>
<comment type="subunit">
    <text evidence="5">Homodimer. Homodimerization may be required to stabilize the binding of ScpA to the Smc head domains. Component of a cohesin-like complex composed of ScpA, ScpB and the Smc homodimer, in which ScpA and ScpB bind to the head domain of Smc. The presence of the three proteins is required for the association of the complex with DNA.</text>
</comment>
<comment type="subcellular location">
    <subcellularLocation>
        <location evidence="5">Cytoplasm</location>
    </subcellularLocation>
    <text evidence="5">Associated with two foci at the outer edges of the nucleoid region in young cells, and at four foci within both cell halves in older cells.</text>
</comment>
<keyword evidence="6" id="KW-0175">Coiled coil</keyword>
<dbReference type="PANTHER" id="PTHR34298:SF2">
    <property type="entry name" value="SEGREGATION AND CONDENSATION PROTEIN B"/>
    <property type="match status" value="1"/>
</dbReference>
<organism evidence="7 8">
    <name type="scientific">Candidatus Sherwoodlollariibacterium unditelluris</name>
    <dbReference type="NCBI Taxonomy" id="1974757"/>
    <lineage>
        <taxon>Bacteria</taxon>
        <taxon>Pseudomonadati</taxon>
        <taxon>Candidatus Omnitrophota</taxon>
        <taxon>Candidatus Sherwoodlollariibacterium</taxon>
    </lineage>
</organism>
<dbReference type="Gene3D" id="1.10.10.10">
    <property type="entry name" value="Winged helix-like DNA-binding domain superfamily/Winged helix DNA-binding domain"/>
    <property type="match status" value="2"/>
</dbReference>
<name>A0A2G9YHZ5_9BACT</name>
<evidence type="ECO:0000256" key="1">
    <source>
        <dbReference type="ARBA" id="ARBA00022490"/>
    </source>
</evidence>
<evidence type="ECO:0000256" key="5">
    <source>
        <dbReference type="HAMAP-Rule" id="MF_01804"/>
    </source>
</evidence>
<keyword evidence="4 5" id="KW-0131">Cell cycle</keyword>
<dbReference type="SUPFAM" id="SSF46785">
    <property type="entry name" value="Winged helix' DNA-binding domain"/>
    <property type="match status" value="2"/>
</dbReference>
<evidence type="ECO:0000256" key="6">
    <source>
        <dbReference type="SAM" id="Coils"/>
    </source>
</evidence>
<evidence type="ECO:0000313" key="7">
    <source>
        <dbReference type="EMBL" id="PIP18867.1"/>
    </source>
</evidence>
<proteinExistence type="inferred from homology"/>
<dbReference type="Pfam" id="PF04079">
    <property type="entry name" value="SMC_ScpB"/>
    <property type="match status" value="1"/>
</dbReference>
<dbReference type="Proteomes" id="UP000231292">
    <property type="component" value="Unassembled WGS sequence"/>
</dbReference>
<feature type="coiled-coil region" evidence="6">
    <location>
        <begin position="34"/>
        <end position="61"/>
    </location>
</feature>
<reference evidence="7 8" key="1">
    <citation type="submission" date="2017-09" db="EMBL/GenBank/DDBJ databases">
        <title>Depth-based differentiation of microbial function through sediment-hosted aquifers and enrichment of novel symbionts in the deep terrestrial subsurface.</title>
        <authorList>
            <person name="Probst A.J."/>
            <person name="Ladd B."/>
            <person name="Jarett J.K."/>
            <person name="Geller-Mcgrath D.E."/>
            <person name="Sieber C.M."/>
            <person name="Emerson J.B."/>
            <person name="Anantharaman K."/>
            <person name="Thomas B.C."/>
            <person name="Malmstrom R."/>
            <person name="Stieglmeier M."/>
            <person name="Klingl A."/>
            <person name="Woyke T."/>
            <person name="Ryan C.M."/>
            <person name="Banfield J.F."/>
        </authorList>
    </citation>
    <scope>NUCLEOTIDE SEQUENCE [LARGE SCALE GENOMIC DNA]</scope>
    <source>
        <strain evidence="7">CG23_combo_of_CG06-09_8_20_14_all_41_10</strain>
    </source>
</reference>
<dbReference type="GO" id="GO:0006260">
    <property type="term" value="P:DNA replication"/>
    <property type="evidence" value="ECO:0007669"/>
    <property type="project" value="UniProtKB-UniRule"/>
</dbReference>
<dbReference type="GO" id="GO:0005737">
    <property type="term" value="C:cytoplasm"/>
    <property type="evidence" value="ECO:0007669"/>
    <property type="project" value="UniProtKB-SubCell"/>
</dbReference>
<dbReference type="GO" id="GO:0051304">
    <property type="term" value="P:chromosome separation"/>
    <property type="evidence" value="ECO:0007669"/>
    <property type="project" value="InterPro"/>
</dbReference>
<evidence type="ECO:0000256" key="3">
    <source>
        <dbReference type="ARBA" id="ARBA00022829"/>
    </source>
</evidence>
<comment type="function">
    <text evidence="5">Participates in chromosomal partition during cell division. May act via the formation of a condensin-like complex containing Smc and ScpA that pull DNA away from mid-cell into both cell halves.</text>
</comment>
<dbReference type="EMBL" id="PCRK01000155">
    <property type="protein sequence ID" value="PIP18867.1"/>
    <property type="molecule type" value="Genomic_DNA"/>
</dbReference>
<sequence length="201" mass="22864">MEDNRKSVMEALLFASEKPLTLEKIRDILDNLSAQEASRLIEELKVEYEQANRGMRIIEIAGGFQMITASSFAPFLKKLFKDRNIERLSKPALETLAIIAYKQPLTRSEIELLRNVNVDGIMKNLLGKNLVRICGRKKTPGNPYVYGTTRQFLEYFGLKSLQDLPRIKEFSALAEKKELVDLVSEEQNLAEGDNGSKNITR</sequence>
<keyword evidence="2 5" id="KW-0132">Cell division</keyword>
<evidence type="ECO:0000313" key="8">
    <source>
        <dbReference type="Proteomes" id="UP000231292"/>
    </source>
</evidence>
<dbReference type="AlphaFoldDB" id="A0A2G9YHZ5"/>
<dbReference type="InterPro" id="IPR036388">
    <property type="entry name" value="WH-like_DNA-bd_sf"/>
</dbReference>
<dbReference type="HAMAP" id="MF_01804">
    <property type="entry name" value="ScpB"/>
    <property type="match status" value="1"/>
</dbReference>
<evidence type="ECO:0000256" key="2">
    <source>
        <dbReference type="ARBA" id="ARBA00022618"/>
    </source>
</evidence>
<accession>A0A2G9YHZ5</accession>
<dbReference type="GO" id="GO:0051301">
    <property type="term" value="P:cell division"/>
    <property type="evidence" value="ECO:0007669"/>
    <property type="project" value="UniProtKB-KW"/>
</dbReference>
<protein>
    <recommendedName>
        <fullName evidence="5">Segregation and condensation protein B</fullName>
    </recommendedName>
</protein>
<dbReference type="NCBIfam" id="TIGR00281">
    <property type="entry name" value="SMC-Scp complex subunit ScpB"/>
    <property type="match status" value="1"/>
</dbReference>
<keyword evidence="3 5" id="KW-0159">Chromosome partition</keyword>